<accession>A0AAW0QND7</accession>
<protein>
    <submittedName>
        <fullName evidence="3">Uncharacterized protein</fullName>
    </submittedName>
</protein>
<evidence type="ECO:0000256" key="2">
    <source>
        <dbReference type="SAM" id="MobiDB-lite"/>
    </source>
</evidence>
<dbReference type="AlphaFoldDB" id="A0AAW0QND7"/>
<feature type="region of interest" description="Disordered" evidence="2">
    <location>
        <begin position="30"/>
        <end position="66"/>
    </location>
</feature>
<keyword evidence="4" id="KW-1185">Reference proteome</keyword>
<dbReference type="EMBL" id="JAQQWP010000007">
    <property type="protein sequence ID" value="KAK8109439.1"/>
    <property type="molecule type" value="Genomic_DNA"/>
</dbReference>
<organism evidence="3 4">
    <name type="scientific">Apiospora kogelbergensis</name>
    <dbReference type="NCBI Taxonomy" id="1337665"/>
    <lineage>
        <taxon>Eukaryota</taxon>
        <taxon>Fungi</taxon>
        <taxon>Dikarya</taxon>
        <taxon>Ascomycota</taxon>
        <taxon>Pezizomycotina</taxon>
        <taxon>Sordariomycetes</taxon>
        <taxon>Xylariomycetidae</taxon>
        <taxon>Amphisphaeriales</taxon>
        <taxon>Apiosporaceae</taxon>
        <taxon>Apiospora</taxon>
    </lineage>
</organism>
<keyword evidence="1" id="KW-0175">Coiled coil</keyword>
<proteinExistence type="predicted"/>
<gene>
    <name evidence="3" type="ORF">PG999_007576</name>
</gene>
<reference evidence="3 4" key="1">
    <citation type="submission" date="2023-01" db="EMBL/GenBank/DDBJ databases">
        <title>Analysis of 21 Apiospora genomes using comparative genomics revels a genus with tremendous synthesis potential of carbohydrate active enzymes and secondary metabolites.</title>
        <authorList>
            <person name="Sorensen T."/>
        </authorList>
    </citation>
    <scope>NUCLEOTIDE SEQUENCE [LARGE SCALE GENOMIC DNA]</scope>
    <source>
        <strain evidence="3 4">CBS 117206</strain>
    </source>
</reference>
<feature type="coiled-coil region" evidence="1">
    <location>
        <begin position="67"/>
        <end position="94"/>
    </location>
</feature>
<evidence type="ECO:0000313" key="3">
    <source>
        <dbReference type="EMBL" id="KAK8109439.1"/>
    </source>
</evidence>
<evidence type="ECO:0000313" key="4">
    <source>
        <dbReference type="Proteomes" id="UP001392437"/>
    </source>
</evidence>
<name>A0AAW0QND7_9PEZI</name>
<dbReference type="Proteomes" id="UP001392437">
    <property type="component" value="Unassembled WGS sequence"/>
</dbReference>
<sequence length="128" mass="14504">MESKKNTLSMTIHELEKEFNSLSLQVKENQKKVKETRKKVHKATMGFVKQPPMEVPQVPKLPRNSNKEELIREIDELIKLCDETQKVLKKEKQRESDVFGGPMEAMAMGAASGSEVGSLLDAILECFD</sequence>
<evidence type="ECO:0000256" key="1">
    <source>
        <dbReference type="SAM" id="Coils"/>
    </source>
</evidence>
<comment type="caution">
    <text evidence="3">The sequence shown here is derived from an EMBL/GenBank/DDBJ whole genome shotgun (WGS) entry which is preliminary data.</text>
</comment>